<accession>A0ABR4Z0X3</accession>
<evidence type="ECO:0000313" key="2">
    <source>
        <dbReference type="Proteomes" id="UP000031004"/>
    </source>
</evidence>
<sequence>MGWRIRSVMTLAAVGGVVLGGIGAAPAGASSFSPFSNQIRNCDHVAALFLDGMGSGSGSGWADVSADGSNLRAQVHLQSARPDSGYHVRLIQLPRSSAAPCNVGDPGVSGGVLHTDVSGTGTITVSGPTMDNANAAWVVVEGPPPPGRIRGDVYTSDFLAKF</sequence>
<reference evidence="1 2" key="1">
    <citation type="submission" date="2014-11" db="EMBL/GenBank/DDBJ databases">
        <title>Mycobacterium setense Manresensis Genome.</title>
        <authorList>
            <person name="Rech G."/>
            <person name="Sumoy L."/>
        </authorList>
    </citation>
    <scope>NUCLEOTIDE SEQUENCE [LARGE SCALE GENOMIC DNA]</scope>
    <source>
        <strain evidence="1 2">Manresensis</strain>
    </source>
</reference>
<evidence type="ECO:0008006" key="3">
    <source>
        <dbReference type="Google" id="ProtNLM"/>
    </source>
</evidence>
<name>A0ABR4Z0X3_9MYCO</name>
<evidence type="ECO:0000313" key="1">
    <source>
        <dbReference type="EMBL" id="KHO28141.1"/>
    </source>
</evidence>
<proteinExistence type="predicted"/>
<dbReference type="EMBL" id="JTLZ01000001">
    <property type="protein sequence ID" value="KHO28141.1"/>
    <property type="molecule type" value="Genomic_DNA"/>
</dbReference>
<dbReference type="Proteomes" id="UP000031004">
    <property type="component" value="Unassembled WGS sequence"/>
</dbReference>
<comment type="caution">
    <text evidence="1">The sequence shown here is derived from an EMBL/GenBank/DDBJ whole genome shotgun (WGS) entry which is preliminary data.</text>
</comment>
<keyword evidence="2" id="KW-1185">Reference proteome</keyword>
<gene>
    <name evidence="1" type="ORF">QQ44_00845</name>
</gene>
<organism evidence="1 2">
    <name type="scientific">Mycolicibacterium setense</name>
    <dbReference type="NCBI Taxonomy" id="431269"/>
    <lineage>
        <taxon>Bacteria</taxon>
        <taxon>Bacillati</taxon>
        <taxon>Actinomycetota</taxon>
        <taxon>Actinomycetes</taxon>
        <taxon>Mycobacteriales</taxon>
        <taxon>Mycobacteriaceae</taxon>
        <taxon>Mycolicibacterium</taxon>
    </lineage>
</organism>
<protein>
    <recommendedName>
        <fullName evidence="3">Secreted protein</fullName>
    </recommendedName>
</protein>